<dbReference type="InterPro" id="IPR001130">
    <property type="entry name" value="TatD-like"/>
</dbReference>
<dbReference type="STRING" id="2282107.A0A286U5L9"/>
<organism evidence="3 4">
    <name type="scientific">Pyrrhoderma noxium</name>
    <dbReference type="NCBI Taxonomy" id="2282107"/>
    <lineage>
        <taxon>Eukaryota</taxon>
        <taxon>Fungi</taxon>
        <taxon>Dikarya</taxon>
        <taxon>Basidiomycota</taxon>
        <taxon>Agaricomycotina</taxon>
        <taxon>Agaricomycetes</taxon>
        <taxon>Hymenochaetales</taxon>
        <taxon>Hymenochaetaceae</taxon>
        <taxon>Pyrrhoderma</taxon>
    </lineage>
</organism>
<dbReference type="GO" id="GO:0046872">
    <property type="term" value="F:metal ion binding"/>
    <property type="evidence" value="ECO:0007669"/>
    <property type="project" value="UniProtKB-KW"/>
</dbReference>
<comment type="caution">
    <text evidence="3">The sequence shown here is derived from an EMBL/GenBank/DDBJ whole genome shotgun (WGS) entry which is preliminary data.</text>
</comment>
<dbReference type="GO" id="GO:0016788">
    <property type="term" value="F:hydrolase activity, acting on ester bonds"/>
    <property type="evidence" value="ECO:0007669"/>
    <property type="project" value="InterPro"/>
</dbReference>
<dbReference type="SUPFAM" id="SSF51556">
    <property type="entry name" value="Metallo-dependent hydrolases"/>
    <property type="match status" value="1"/>
</dbReference>
<dbReference type="InterPro" id="IPR032466">
    <property type="entry name" value="Metal_Hydrolase"/>
</dbReference>
<name>A0A286U5L9_9AGAM</name>
<evidence type="ECO:0000256" key="1">
    <source>
        <dbReference type="ARBA" id="ARBA00022801"/>
    </source>
</evidence>
<dbReference type="InterPro" id="IPR018228">
    <property type="entry name" value="DNase_TatD-rel_CS"/>
</dbReference>
<keyword evidence="1 3" id="KW-0378">Hydrolase</keyword>
<dbReference type="PANTHER" id="PTHR46363">
    <property type="entry name" value="DEOXYRIBONUCLEASE TATDN2-RELATED"/>
    <property type="match status" value="1"/>
</dbReference>
<evidence type="ECO:0000313" key="4">
    <source>
        <dbReference type="Proteomes" id="UP000217199"/>
    </source>
</evidence>
<dbReference type="CDD" id="cd01310">
    <property type="entry name" value="TatD_DNAse"/>
    <property type="match status" value="1"/>
</dbReference>
<keyword evidence="2" id="KW-0479">Metal-binding</keyword>
<proteinExistence type="predicted"/>
<dbReference type="OrthoDB" id="6079689at2759"/>
<dbReference type="Proteomes" id="UP000217199">
    <property type="component" value="Unassembled WGS sequence"/>
</dbReference>
<sequence length="275" mass="31380">MGKNKKRSGPIDESHLDVSERQAGTVRFVDTHTHLLSTFSAYRSKYPLGKYETVYDFVQGLYGSKKVDGIIDVFCEAPVQSGWKELADSALSPEKKSTQWGGIDYWFVMGVHPHEAKNYTDKAMKHSRNVGWGEIGLDYHYDLSPRDIQQKVFRRQLELAVSLHKPLTIHTREAEEDTERLMKEIIPKDHKIHVHCFTDSPDFAARLLEHFPNLFIGITGVITYSTNLNTSAVIKHLSSNSIIARPQKQPTTFMSYRHAPMDRGCIAECDFLIVK</sequence>
<dbReference type="PROSITE" id="PS01090">
    <property type="entry name" value="TATD_2"/>
    <property type="match status" value="1"/>
</dbReference>
<accession>A0A286U5L9</accession>
<evidence type="ECO:0000313" key="3">
    <source>
        <dbReference type="EMBL" id="PAV14809.1"/>
    </source>
</evidence>
<protein>
    <submittedName>
        <fullName evidence="3">Metallo-dependent hydrolase</fullName>
    </submittedName>
</protein>
<gene>
    <name evidence="3" type="ORF">PNOK_0936200</name>
</gene>
<dbReference type="InParanoid" id="A0A286U5L9"/>
<feature type="binding site" evidence="2">
    <location>
        <position position="195"/>
    </location>
    <ligand>
        <name>a divalent metal cation</name>
        <dbReference type="ChEBI" id="CHEBI:60240"/>
        <label>2</label>
    </ligand>
</feature>
<evidence type="ECO:0000256" key="2">
    <source>
        <dbReference type="PIRSR" id="PIRSR005902-1"/>
    </source>
</evidence>
<dbReference type="Pfam" id="PF01026">
    <property type="entry name" value="TatD_DNase"/>
    <property type="match status" value="1"/>
</dbReference>
<feature type="binding site" evidence="2">
    <location>
        <position position="170"/>
    </location>
    <ligand>
        <name>a divalent metal cation</name>
        <dbReference type="ChEBI" id="CHEBI:60240"/>
        <label>2</label>
    </ligand>
</feature>
<keyword evidence="4" id="KW-1185">Reference proteome</keyword>
<dbReference type="PANTHER" id="PTHR46363:SF1">
    <property type="entry name" value="DEOXYRIBONUCLEASE TATDN2-RELATED"/>
    <property type="match status" value="1"/>
</dbReference>
<dbReference type="Gene3D" id="3.20.20.140">
    <property type="entry name" value="Metal-dependent hydrolases"/>
    <property type="match status" value="1"/>
</dbReference>
<dbReference type="PIRSF" id="PIRSF005902">
    <property type="entry name" value="DNase_TatD"/>
    <property type="match status" value="1"/>
</dbReference>
<dbReference type="AlphaFoldDB" id="A0A286U5L9"/>
<feature type="binding site" evidence="2">
    <location>
        <position position="134"/>
    </location>
    <ligand>
        <name>a divalent metal cation</name>
        <dbReference type="ChEBI" id="CHEBI:60240"/>
        <label>1</label>
    </ligand>
</feature>
<dbReference type="EMBL" id="NBII01000011">
    <property type="protein sequence ID" value="PAV14809.1"/>
    <property type="molecule type" value="Genomic_DNA"/>
</dbReference>
<reference evidence="3 4" key="1">
    <citation type="journal article" date="2017" name="Mol. Ecol.">
        <title>Comparative and population genomic landscape of Phellinus noxius: A hypervariable fungus causing root rot in trees.</title>
        <authorList>
            <person name="Chung C.L."/>
            <person name="Lee T.J."/>
            <person name="Akiba M."/>
            <person name="Lee H.H."/>
            <person name="Kuo T.H."/>
            <person name="Liu D."/>
            <person name="Ke H.M."/>
            <person name="Yokoi T."/>
            <person name="Roa M.B."/>
            <person name="Lu M.J."/>
            <person name="Chang Y.Y."/>
            <person name="Ann P.J."/>
            <person name="Tsai J.N."/>
            <person name="Chen C.Y."/>
            <person name="Tzean S.S."/>
            <person name="Ota Y."/>
            <person name="Hattori T."/>
            <person name="Sahashi N."/>
            <person name="Liou R.F."/>
            <person name="Kikuchi T."/>
            <person name="Tsai I.J."/>
        </authorList>
    </citation>
    <scope>NUCLEOTIDE SEQUENCE [LARGE SCALE GENOMIC DNA]</scope>
    <source>
        <strain evidence="3 4">FFPRI411160</strain>
    </source>
</reference>